<feature type="binding site" evidence="13">
    <location>
        <position position="16"/>
    </location>
    <ligand>
        <name>NADPH</name>
        <dbReference type="ChEBI" id="CHEBI:57783"/>
    </ligand>
</feature>
<dbReference type="Pfam" id="PF01210">
    <property type="entry name" value="NAD_Gly3P_dh_N"/>
    <property type="match status" value="1"/>
</dbReference>
<keyword evidence="5 13" id="KW-0520">NAD</keyword>
<dbReference type="GO" id="GO:0046167">
    <property type="term" value="P:glycerol-3-phosphate biosynthetic process"/>
    <property type="evidence" value="ECO:0007669"/>
    <property type="project" value="UniProtKB-UniRule"/>
</dbReference>
<dbReference type="GO" id="GO:0141152">
    <property type="term" value="F:glycerol-3-phosphate dehydrogenase (NAD+) activity"/>
    <property type="evidence" value="ECO:0007669"/>
    <property type="project" value="RHEA"/>
</dbReference>
<evidence type="ECO:0000256" key="12">
    <source>
        <dbReference type="ARBA" id="ARBA00080511"/>
    </source>
</evidence>
<gene>
    <name evidence="13 20" type="primary">gpsA</name>
    <name evidence="20" type="ORF">EPICR_160038</name>
</gene>
<dbReference type="Gene3D" id="1.10.1040.10">
    <property type="entry name" value="N-(1-d-carboxylethyl)-l-norvaline Dehydrogenase, domain 2"/>
    <property type="match status" value="1"/>
</dbReference>
<reference evidence="20" key="1">
    <citation type="submission" date="2019-01" db="EMBL/GenBank/DDBJ databases">
        <authorList>
            <consortium name="Genoscope - CEA"/>
            <person name="William W."/>
        </authorList>
    </citation>
    <scope>NUCLEOTIDE SEQUENCE</scope>
    <source>
        <strain evidence="20">CR-1</strain>
    </source>
</reference>
<comment type="caution">
    <text evidence="13">Lacks conserved residue(s) required for the propagation of feature annotation.</text>
</comment>
<evidence type="ECO:0000256" key="10">
    <source>
        <dbReference type="ARBA" id="ARBA00066687"/>
    </source>
</evidence>
<feature type="binding site" evidence="13">
    <location>
        <position position="286"/>
    </location>
    <ligand>
        <name>NADPH</name>
        <dbReference type="ChEBI" id="CHEBI:57783"/>
    </ligand>
</feature>
<keyword evidence="13" id="KW-0547">Nucleotide-binding</keyword>
<evidence type="ECO:0000256" key="8">
    <source>
        <dbReference type="ARBA" id="ARBA00023264"/>
    </source>
</evidence>
<dbReference type="EC" id="1.1.1.94" evidence="10 13"/>
<proteinExistence type="inferred from homology"/>
<feature type="binding site" evidence="15">
    <location>
        <begin position="260"/>
        <end position="261"/>
    </location>
    <ligand>
        <name>substrate</name>
    </ligand>
</feature>
<dbReference type="EMBL" id="CAACVI010000008">
    <property type="protein sequence ID" value="VEN73376.1"/>
    <property type="molecule type" value="Genomic_DNA"/>
</dbReference>
<dbReference type="InterPro" id="IPR008927">
    <property type="entry name" value="6-PGluconate_DH-like_C_sf"/>
</dbReference>
<sequence length="351" mass="37205">MKTENMKIGVIGAGSWGTALADLLAVKGFRVDLWVFEEEVAAQISTERENKFFLPGFRLSENIFPTLDMAEAASGKDLVLLVTPSHVVRETAVKLSGILDKDAIVVSASKGIENKTRLTMSGILKQTLGHLKEENLAALSGPSFARDVAMRFPTVVTAASADPQTASVVQHVFASPYFRVYASQDIIGVELGGAVKNVIAIAAGMVDGLGLGLNTRAALITRGLAEMSRLGIRLGANPLTFSGPAGAGDLILTCTGDLSRNHMVGKKIGEGKKLPDILSEMRMVAEGVKTAKSVYNLSRKVCVDMPISHAIYHILYDGLSPGEALSGLMSRDLRHELDDPVCDGGETLTGG</sequence>
<dbReference type="Gene3D" id="3.40.50.720">
    <property type="entry name" value="NAD(P)-binding Rossmann-like Domain"/>
    <property type="match status" value="1"/>
</dbReference>
<keyword evidence="2 13" id="KW-0444">Lipid biosynthesis</keyword>
<feature type="active site" description="Proton acceptor" evidence="13 14">
    <location>
        <position position="196"/>
    </location>
</feature>
<feature type="binding site" evidence="13">
    <location>
        <position position="141"/>
    </location>
    <ligand>
        <name>sn-glycerol 3-phosphate</name>
        <dbReference type="ChEBI" id="CHEBI:57597"/>
    </ligand>
</feature>
<feature type="binding site" evidence="16">
    <location>
        <begin position="12"/>
        <end position="17"/>
    </location>
    <ligand>
        <name>NAD(+)</name>
        <dbReference type="ChEBI" id="CHEBI:57540"/>
    </ligand>
</feature>
<dbReference type="GO" id="GO:0046168">
    <property type="term" value="P:glycerol-3-phosphate catabolic process"/>
    <property type="evidence" value="ECO:0007669"/>
    <property type="project" value="InterPro"/>
</dbReference>
<comment type="similarity">
    <text evidence="1 13 17">Belongs to the NAD-dependent glycerol-3-phosphate dehydrogenase family.</text>
</comment>
<keyword evidence="8 13" id="KW-1208">Phospholipid metabolism</keyword>
<evidence type="ECO:0000256" key="14">
    <source>
        <dbReference type="PIRSR" id="PIRSR000114-1"/>
    </source>
</evidence>
<keyword evidence="6 13" id="KW-0443">Lipid metabolism</keyword>
<dbReference type="PANTHER" id="PTHR11728:SF1">
    <property type="entry name" value="GLYCEROL-3-PHOSPHATE DEHYDROGENASE [NAD(+)] 2, CHLOROPLASTIC"/>
    <property type="match status" value="1"/>
</dbReference>
<feature type="binding site" evidence="13">
    <location>
        <position position="110"/>
    </location>
    <ligand>
        <name>sn-glycerol 3-phosphate</name>
        <dbReference type="ChEBI" id="CHEBI:57597"/>
    </ligand>
</feature>
<dbReference type="PROSITE" id="PS00957">
    <property type="entry name" value="NAD_G3PDH"/>
    <property type="match status" value="1"/>
</dbReference>
<comment type="catalytic activity">
    <reaction evidence="13">
        <text>sn-glycerol 3-phosphate + NAD(+) = dihydroxyacetone phosphate + NADH + H(+)</text>
        <dbReference type="Rhea" id="RHEA:11092"/>
        <dbReference type="ChEBI" id="CHEBI:15378"/>
        <dbReference type="ChEBI" id="CHEBI:57540"/>
        <dbReference type="ChEBI" id="CHEBI:57597"/>
        <dbReference type="ChEBI" id="CHEBI:57642"/>
        <dbReference type="ChEBI" id="CHEBI:57945"/>
        <dbReference type="EC" id="1.1.1.94"/>
    </reaction>
</comment>
<evidence type="ECO:0000256" key="7">
    <source>
        <dbReference type="ARBA" id="ARBA00023209"/>
    </source>
</evidence>
<feature type="binding site" evidence="15">
    <location>
        <position position="110"/>
    </location>
    <ligand>
        <name>substrate</name>
    </ligand>
</feature>
<organism evidence="20">
    <name type="scientific">uncultured Desulfobacteraceae bacterium</name>
    <dbReference type="NCBI Taxonomy" id="218296"/>
    <lineage>
        <taxon>Bacteria</taxon>
        <taxon>Pseudomonadati</taxon>
        <taxon>Thermodesulfobacteriota</taxon>
        <taxon>Desulfobacteria</taxon>
        <taxon>Desulfobacterales</taxon>
        <taxon>Desulfobacteraceae</taxon>
        <taxon>environmental samples</taxon>
    </lineage>
</organism>
<dbReference type="InterPro" id="IPR011128">
    <property type="entry name" value="G3P_DH_NAD-dep_N"/>
</dbReference>
<dbReference type="HAMAP" id="MF_00394">
    <property type="entry name" value="NAD_Glyc3P_dehydrog"/>
    <property type="match status" value="1"/>
</dbReference>
<evidence type="ECO:0000256" key="5">
    <source>
        <dbReference type="ARBA" id="ARBA00023027"/>
    </source>
</evidence>
<dbReference type="PIRSF" id="PIRSF000114">
    <property type="entry name" value="Glycerol-3-P_dh"/>
    <property type="match status" value="1"/>
</dbReference>
<dbReference type="FunFam" id="3.40.50.720:FF:000019">
    <property type="entry name" value="Glycerol-3-phosphate dehydrogenase [NAD(P)+]"/>
    <property type="match status" value="1"/>
</dbReference>
<evidence type="ECO:0000256" key="16">
    <source>
        <dbReference type="PIRSR" id="PIRSR000114-3"/>
    </source>
</evidence>
<dbReference type="InterPro" id="IPR006109">
    <property type="entry name" value="G3P_DH_NAD-dep_C"/>
</dbReference>
<feature type="binding site" evidence="13">
    <location>
        <position position="284"/>
    </location>
    <ligand>
        <name>NADPH</name>
        <dbReference type="ChEBI" id="CHEBI:57783"/>
    </ligand>
</feature>
<evidence type="ECO:0000256" key="1">
    <source>
        <dbReference type="ARBA" id="ARBA00011009"/>
    </source>
</evidence>
<evidence type="ECO:0000256" key="3">
    <source>
        <dbReference type="ARBA" id="ARBA00022857"/>
    </source>
</evidence>
<dbReference type="InterPro" id="IPR006168">
    <property type="entry name" value="G3P_DH_NAD-dep"/>
</dbReference>
<feature type="binding site" evidence="16">
    <location>
        <position position="260"/>
    </location>
    <ligand>
        <name>NAD(+)</name>
        <dbReference type="ChEBI" id="CHEBI:57540"/>
    </ligand>
</feature>
<protein>
    <recommendedName>
        <fullName evidence="11 13">Glycerol-3-phosphate dehydrogenase [NAD(P)+]</fullName>
        <ecNumber evidence="10 13">1.1.1.94</ecNumber>
    </recommendedName>
    <alternativeName>
        <fullName evidence="13">NAD(P)(+)-dependent glycerol-3-phosphate dehydrogenase</fullName>
    </alternativeName>
    <alternativeName>
        <fullName evidence="12 13">NAD(P)H-dependent dihydroxyacetone-phosphate reductase</fullName>
    </alternativeName>
</protein>
<dbReference type="SUPFAM" id="SSF48179">
    <property type="entry name" value="6-phosphogluconate dehydrogenase C-terminal domain-like"/>
    <property type="match status" value="1"/>
</dbReference>
<feature type="binding site" evidence="13">
    <location>
        <position position="15"/>
    </location>
    <ligand>
        <name>NADPH</name>
        <dbReference type="ChEBI" id="CHEBI:57783"/>
    </ligand>
</feature>
<evidence type="ECO:0000256" key="17">
    <source>
        <dbReference type="RuleBase" id="RU000437"/>
    </source>
</evidence>
<evidence type="ECO:0000256" key="15">
    <source>
        <dbReference type="PIRSR" id="PIRSR000114-2"/>
    </source>
</evidence>
<comment type="function">
    <text evidence="13">Catalyzes the reduction of the glycolytic intermediate dihydroxyacetone phosphate (DHAP) to sn-glycerol 3-phosphate (G3P), the key precursor for phospholipid synthesis.</text>
</comment>
<dbReference type="GO" id="GO:0051287">
    <property type="term" value="F:NAD binding"/>
    <property type="evidence" value="ECO:0007669"/>
    <property type="project" value="InterPro"/>
</dbReference>
<dbReference type="NCBIfam" id="NF000942">
    <property type="entry name" value="PRK00094.1-4"/>
    <property type="match status" value="1"/>
</dbReference>
<keyword evidence="3 13" id="KW-0521">NADP</keyword>
<evidence type="ECO:0000256" key="2">
    <source>
        <dbReference type="ARBA" id="ARBA00022516"/>
    </source>
</evidence>
<dbReference type="UniPathway" id="UPA00940"/>
<feature type="binding site" evidence="13">
    <location>
        <position position="261"/>
    </location>
    <ligand>
        <name>sn-glycerol 3-phosphate</name>
        <dbReference type="ChEBI" id="CHEBI:57597"/>
    </ligand>
</feature>
<keyword evidence="7 13" id="KW-0594">Phospholipid biosynthesis</keyword>
<dbReference type="InterPro" id="IPR036291">
    <property type="entry name" value="NAD(P)-bd_dom_sf"/>
</dbReference>
<feature type="binding site" evidence="13">
    <location>
        <position position="110"/>
    </location>
    <ligand>
        <name>NADPH</name>
        <dbReference type="ChEBI" id="CHEBI:57783"/>
    </ligand>
</feature>
<name>A0A484HDV9_9BACT</name>
<evidence type="ECO:0000259" key="18">
    <source>
        <dbReference type="Pfam" id="PF01210"/>
    </source>
</evidence>
<evidence type="ECO:0000256" key="13">
    <source>
        <dbReference type="HAMAP-Rule" id="MF_00394"/>
    </source>
</evidence>
<feature type="binding site" evidence="13">
    <location>
        <position position="196"/>
    </location>
    <ligand>
        <name>sn-glycerol 3-phosphate</name>
        <dbReference type="ChEBI" id="CHEBI:57597"/>
    </ligand>
</feature>
<evidence type="ECO:0000259" key="19">
    <source>
        <dbReference type="Pfam" id="PF07479"/>
    </source>
</evidence>
<dbReference type="InterPro" id="IPR013328">
    <property type="entry name" value="6PGD_dom2"/>
</dbReference>
<dbReference type="AlphaFoldDB" id="A0A484HDV9"/>
<evidence type="ECO:0000256" key="6">
    <source>
        <dbReference type="ARBA" id="ARBA00023098"/>
    </source>
</evidence>
<dbReference type="GO" id="GO:0005829">
    <property type="term" value="C:cytosol"/>
    <property type="evidence" value="ECO:0007669"/>
    <property type="project" value="TreeGrafter"/>
</dbReference>
<keyword evidence="4 13" id="KW-0560">Oxidoreductase</keyword>
<dbReference type="GO" id="GO:0008654">
    <property type="term" value="P:phospholipid biosynthetic process"/>
    <property type="evidence" value="ECO:0007669"/>
    <property type="project" value="UniProtKB-KW"/>
</dbReference>
<dbReference type="GO" id="GO:0006650">
    <property type="term" value="P:glycerophospholipid metabolic process"/>
    <property type="evidence" value="ECO:0007669"/>
    <property type="project" value="UniProtKB-UniRule"/>
</dbReference>
<evidence type="ECO:0000313" key="20">
    <source>
        <dbReference type="EMBL" id="VEN73376.1"/>
    </source>
</evidence>
<comment type="catalytic activity">
    <reaction evidence="9">
        <text>sn-glycerol 3-phosphate + NADP(+) = dihydroxyacetone phosphate + NADPH + H(+)</text>
        <dbReference type="Rhea" id="RHEA:11096"/>
        <dbReference type="ChEBI" id="CHEBI:15378"/>
        <dbReference type="ChEBI" id="CHEBI:57597"/>
        <dbReference type="ChEBI" id="CHEBI:57642"/>
        <dbReference type="ChEBI" id="CHEBI:57783"/>
        <dbReference type="ChEBI" id="CHEBI:58349"/>
        <dbReference type="EC" id="1.1.1.94"/>
    </reaction>
    <physiologicalReaction direction="right-to-left" evidence="9">
        <dbReference type="Rhea" id="RHEA:11098"/>
    </physiologicalReaction>
</comment>
<dbReference type="GO" id="GO:0005975">
    <property type="term" value="P:carbohydrate metabolic process"/>
    <property type="evidence" value="ECO:0007669"/>
    <property type="project" value="InterPro"/>
</dbReference>
<accession>A0A484HDV9</accession>
<feature type="domain" description="Glycerol-3-phosphate dehydrogenase NAD-dependent N-terminal" evidence="18">
    <location>
        <begin position="7"/>
        <end position="165"/>
    </location>
</feature>
<keyword evidence="13" id="KW-0963">Cytoplasm</keyword>
<feature type="binding site" evidence="13">
    <location>
        <position position="260"/>
    </location>
    <ligand>
        <name>sn-glycerol 3-phosphate</name>
        <dbReference type="ChEBI" id="CHEBI:57597"/>
    </ligand>
</feature>
<dbReference type="GO" id="GO:0141153">
    <property type="term" value="F:glycerol-3-phosphate dehydrogenase (NADP+) activity"/>
    <property type="evidence" value="ECO:0007669"/>
    <property type="project" value="RHEA"/>
</dbReference>
<comment type="pathway">
    <text evidence="13">Membrane lipid metabolism; glycerophospholipid metabolism.</text>
</comment>
<dbReference type="PANTHER" id="PTHR11728">
    <property type="entry name" value="GLYCEROL-3-PHOSPHATE DEHYDROGENASE"/>
    <property type="match status" value="1"/>
</dbReference>
<feature type="binding site" evidence="13">
    <location>
        <position position="249"/>
    </location>
    <ligand>
        <name>sn-glycerol 3-phosphate</name>
        <dbReference type="ChEBI" id="CHEBI:57597"/>
    </ligand>
</feature>
<feature type="binding site" evidence="13">
    <location>
        <position position="143"/>
    </location>
    <ligand>
        <name>sn-glycerol 3-phosphate</name>
        <dbReference type="ChEBI" id="CHEBI:57597"/>
    </ligand>
</feature>
<evidence type="ECO:0000256" key="11">
    <source>
        <dbReference type="ARBA" id="ARBA00069372"/>
    </source>
</evidence>
<evidence type="ECO:0000256" key="9">
    <source>
        <dbReference type="ARBA" id="ARBA00052716"/>
    </source>
</evidence>
<feature type="binding site" evidence="13">
    <location>
        <position position="260"/>
    </location>
    <ligand>
        <name>NADPH</name>
        <dbReference type="ChEBI" id="CHEBI:57783"/>
    </ligand>
</feature>
<dbReference type="PRINTS" id="PR00077">
    <property type="entry name" value="GPDHDRGNASE"/>
</dbReference>
<dbReference type="FunFam" id="1.10.1040.10:FF:000001">
    <property type="entry name" value="Glycerol-3-phosphate dehydrogenase [NAD(P)+]"/>
    <property type="match status" value="1"/>
</dbReference>
<dbReference type="Pfam" id="PF07479">
    <property type="entry name" value="NAD_Gly3P_dh_C"/>
    <property type="match status" value="1"/>
</dbReference>
<evidence type="ECO:0000256" key="4">
    <source>
        <dbReference type="ARBA" id="ARBA00023002"/>
    </source>
</evidence>
<comment type="subcellular location">
    <subcellularLocation>
        <location evidence="13">Cytoplasm</location>
    </subcellularLocation>
</comment>
<feature type="binding site" evidence="13">
    <location>
        <position position="259"/>
    </location>
    <ligand>
        <name>sn-glycerol 3-phosphate</name>
        <dbReference type="ChEBI" id="CHEBI:57597"/>
    </ligand>
</feature>
<feature type="domain" description="Glycerol-3-phosphate dehydrogenase NAD-dependent C-terminal" evidence="19">
    <location>
        <begin position="185"/>
        <end position="325"/>
    </location>
</feature>
<feature type="binding site" evidence="16">
    <location>
        <position position="145"/>
    </location>
    <ligand>
        <name>NAD(+)</name>
        <dbReference type="ChEBI" id="CHEBI:57540"/>
    </ligand>
</feature>
<dbReference type="NCBIfam" id="NF000940">
    <property type="entry name" value="PRK00094.1-2"/>
    <property type="match status" value="1"/>
</dbReference>
<feature type="binding site" evidence="13">
    <location>
        <position position="145"/>
    </location>
    <ligand>
        <name>NADPH</name>
        <dbReference type="ChEBI" id="CHEBI:57783"/>
    </ligand>
</feature>
<dbReference type="SUPFAM" id="SSF51735">
    <property type="entry name" value="NAD(P)-binding Rossmann-fold domains"/>
    <property type="match status" value="1"/>
</dbReference>
<feature type="binding site" evidence="16">
    <location>
        <position position="36"/>
    </location>
    <ligand>
        <name>NAD(+)</name>
        <dbReference type="ChEBI" id="CHEBI:57540"/>
    </ligand>
</feature>